<evidence type="ECO:0000256" key="1">
    <source>
        <dbReference type="SAM" id="MobiDB-lite"/>
    </source>
</evidence>
<dbReference type="AlphaFoldDB" id="A0A0H2S0N0"/>
<accession>A0A0H2S0N0</accession>
<evidence type="ECO:0000313" key="3">
    <source>
        <dbReference type="Proteomes" id="UP000053477"/>
    </source>
</evidence>
<protein>
    <submittedName>
        <fullName evidence="2">Uncharacterized protein</fullName>
    </submittedName>
</protein>
<organism evidence="2 3">
    <name type="scientific">Schizopora paradoxa</name>
    <dbReference type="NCBI Taxonomy" id="27342"/>
    <lineage>
        <taxon>Eukaryota</taxon>
        <taxon>Fungi</taxon>
        <taxon>Dikarya</taxon>
        <taxon>Basidiomycota</taxon>
        <taxon>Agaricomycotina</taxon>
        <taxon>Agaricomycetes</taxon>
        <taxon>Hymenochaetales</taxon>
        <taxon>Schizoporaceae</taxon>
        <taxon>Schizopora</taxon>
    </lineage>
</organism>
<dbReference type="InParanoid" id="A0A0H2S0N0"/>
<dbReference type="EMBL" id="KQ085903">
    <property type="protein sequence ID" value="KLO17544.1"/>
    <property type="molecule type" value="Genomic_DNA"/>
</dbReference>
<feature type="compositionally biased region" description="Basic and acidic residues" evidence="1">
    <location>
        <begin position="232"/>
        <end position="244"/>
    </location>
</feature>
<dbReference type="OrthoDB" id="3362336at2759"/>
<dbReference type="Proteomes" id="UP000053477">
    <property type="component" value="Unassembled WGS sequence"/>
</dbReference>
<sequence length="304" mass="34406">MSLTTCRRAITSYSPTFIHGSSKQVIRPKVRRTPFRALSVESSTTSTSSTSDTTKDEALRDGIQNELSEIQDFLKSMGNPVEEVKEISSSSRIRRPRSRRRSKRSVIIFRPDEYIRSMPMALAILQEAEARYGRAVEFKFPRDKELPVIYQPFFWGVFDGMDVDEKNAIAQSFATSIPSLNVPKVQLDGNVGLIDILPYLRRKEQEATQPPSENPLQSPPPSQETSIQNPNDEDKMSPSNERRTPFLKAVDEGEDGMASASEKDDEPSVHVSGDRIVHTRTEHSTRESHPCLLFFHWQLTSHIA</sequence>
<proteinExistence type="predicted"/>
<feature type="region of interest" description="Disordered" evidence="1">
    <location>
        <begin position="204"/>
        <end position="274"/>
    </location>
</feature>
<feature type="compositionally biased region" description="Low complexity" evidence="1">
    <location>
        <begin position="42"/>
        <end position="52"/>
    </location>
</feature>
<name>A0A0H2S0N0_9AGAM</name>
<evidence type="ECO:0000313" key="2">
    <source>
        <dbReference type="EMBL" id="KLO17544.1"/>
    </source>
</evidence>
<feature type="region of interest" description="Disordered" evidence="1">
    <location>
        <begin position="38"/>
        <end position="57"/>
    </location>
</feature>
<keyword evidence="3" id="KW-1185">Reference proteome</keyword>
<gene>
    <name evidence="2" type="ORF">SCHPADRAFT_158557</name>
</gene>
<reference evidence="2 3" key="1">
    <citation type="submission" date="2015-04" db="EMBL/GenBank/DDBJ databases">
        <title>Complete genome sequence of Schizopora paradoxa KUC8140, a cosmopolitan wood degrader in East Asia.</title>
        <authorList>
            <consortium name="DOE Joint Genome Institute"/>
            <person name="Min B."/>
            <person name="Park H."/>
            <person name="Jang Y."/>
            <person name="Kim J.-J."/>
            <person name="Kim K.H."/>
            <person name="Pangilinan J."/>
            <person name="Lipzen A."/>
            <person name="Riley R."/>
            <person name="Grigoriev I.V."/>
            <person name="Spatafora J.W."/>
            <person name="Choi I.-G."/>
        </authorList>
    </citation>
    <scope>NUCLEOTIDE SEQUENCE [LARGE SCALE GENOMIC DNA]</scope>
    <source>
        <strain evidence="2 3">KUC8140</strain>
    </source>
</reference>